<proteinExistence type="predicted"/>
<sequence length="177" mass="19168">MKTSKQATLLLIVITMICSCNKIDELTEFDVTDGFSTTMNISVTGESSEPQIFSEAVTVDISTNQDIQDNLDLIQDININSLTYEVSNFAGTENTTVTNASLSFDTIRIDIENINLQQADTANTIYTITDSTKLRDIAAILKSSASVTATLEGTVSDTPVIFDVIINLNLTATVDVL</sequence>
<organism evidence="1 2">
    <name type="scientific">Spongiivirga citrea</name>
    <dbReference type="NCBI Taxonomy" id="1481457"/>
    <lineage>
        <taxon>Bacteria</taxon>
        <taxon>Pseudomonadati</taxon>
        <taxon>Bacteroidota</taxon>
        <taxon>Flavobacteriia</taxon>
        <taxon>Flavobacteriales</taxon>
        <taxon>Flavobacteriaceae</taxon>
        <taxon>Spongiivirga</taxon>
    </lineage>
</organism>
<dbReference type="EMBL" id="JAABOQ010000007">
    <property type="protein sequence ID" value="NER18716.1"/>
    <property type="molecule type" value="Genomic_DNA"/>
</dbReference>
<protein>
    <submittedName>
        <fullName evidence="1">Uncharacterized protein</fullName>
    </submittedName>
</protein>
<accession>A0A6M0CLA6</accession>
<dbReference type="AlphaFoldDB" id="A0A6M0CLA6"/>
<gene>
    <name evidence="1" type="ORF">GWK10_15970</name>
</gene>
<name>A0A6M0CLA6_9FLAO</name>
<dbReference type="Proteomes" id="UP000474296">
    <property type="component" value="Unassembled WGS sequence"/>
</dbReference>
<keyword evidence="2" id="KW-1185">Reference proteome</keyword>
<dbReference type="RefSeq" id="WP_164033404.1">
    <property type="nucleotide sequence ID" value="NZ_JAABOQ010000007.1"/>
</dbReference>
<dbReference type="PROSITE" id="PS51257">
    <property type="entry name" value="PROKAR_LIPOPROTEIN"/>
    <property type="match status" value="1"/>
</dbReference>
<evidence type="ECO:0000313" key="1">
    <source>
        <dbReference type="EMBL" id="NER18716.1"/>
    </source>
</evidence>
<evidence type="ECO:0000313" key="2">
    <source>
        <dbReference type="Proteomes" id="UP000474296"/>
    </source>
</evidence>
<comment type="caution">
    <text evidence="1">The sequence shown here is derived from an EMBL/GenBank/DDBJ whole genome shotgun (WGS) entry which is preliminary data.</text>
</comment>
<reference evidence="1 2" key="1">
    <citation type="submission" date="2020-01" db="EMBL/GenBank/DDBJ databases">
        <title>Spongiivirga citrea KCTC 32990T.</title>
        <authorList>
            <person name="Wang G."/>
        </authorList>
    </citation>
    <scope>NUCLEOTIDE SEQUENCE [LARGE SCALE GENOMIC DNA]</scope>
    <source>
        <strain evidence="1 2">KCTC 32990</strain>
    </source>
</reference>